<dbReference type="EMBL" id="KZ679264">
    <property type="protein sequence ID" value="PTB39442.1"/>
    <property type="molecule type" value="Genomic_DNA"/>
</dbReference>
<evidence type="ECO:0000313" key="2">
    <source>
        <dbReference type="Proteomes" id="UP000240493"/>
    </source>
</evidence>
<dbReference type="OrthoDB" id="10407030at2759"/>
<organism evidence="1 2">
    <name type="scientific">Trichoderma asperellum (strain ATCC 204424 / CBS 433.97 / NBRC 101777)</name>
    <dbReference type="NCBI Taxonomy" id="1042311"/>
    <lineage>
        <taxon>Eukaryota</taxon>
        <taxon>Fungi</taxon>
        <taxon>Dikarya</taxon>
        <taxon>Ascomycota</taxon>
        <taxon>Pezizomycotina</taxon>
        <taxon>Sordariomycetes</taxon>
        <taxon>Hypocreomycetidae</taxon>
        <taxon>Hypocreales</taxon>
        <taxon>Hypocreaceae</taxon>
        <taxon>Trichoderma</taxon>
    </lineage>
</organism>
<dbReference type="AlphaFoldDB" id="A0A2T3Z3R7"/>
<proteinExistence type="predicted"/>
<sequence length="145" mass="15766">MSQTSAPLIALVALRPEISSRPVESPVMAWGVSTLLVPGPDTRAEWSLEPTGSLAAKLSLCGIGYALPKAPRIVPSLGGFYAKLLPIGFGPRGRGVALLGSVSTEEVHPFCFPPLRQKKKRRKNNKKMIKNKLNKEAKDWFRDGC</sequence>
<protein>
    <submittedName>
        <fullName evidence="1">Uncharacterized protein</fullName>
    </submittedName>
</protein>
<gene>
    <name evidence="1" type="ORF">M441DRAFT_70565</name>
</gene>
<evidence type="ECO:0000313" key="1">
    <source>
        <dbReference type="EMBL" id="PTB39442.1"/>
    </source>
</evidence>
<name>A0A2T3Z3R7_TRIA4</name>
<reference evidence="1 2" key="1">
    <citation type="submission" date="2016-07" db="EMBL/GenBank/DDBJ databases">
        <title>Multiple horizontal gene transfer events from other fungi enriched the ability of initially mycotrophic Trichoderma (Ascomycota) to feed on dead plant biomass.</title>
        <authorList>
            <consortium name="DOE Joint Genome Institute"/>
            <person name="Aerts A."/>
            <person name="Atanasova L."/>
            <person name="Chenthamara K."/>
            <person name="Zhang J."/>
            <person name="Grujic M."/>
            <person name="Henrissat B."/>
            <person name="Kuo A."/>
            <person name="Salamov A."/>
            <person name="Lipzen A."/>
            <person name="Labutti K."/>
            <person name="Barry K."/>
            <person name="Miao Y."/>
            <person name="Rahimi M.J."/>
            <person name="Shen Q."/>
            <person name="Grigoriev I.V."/>
            <person name="Kubicek C.P."/>
            <person name="Druzhinina I.S."/>
        </authorList>
    </citation>
    <scope>NUCLEOTIDE SEQUENCE [LARGE SCALE GENOMIC DNA]</scope>
    <source>
        <strain evidence="1 2">CBS 433.97</strain>
    </source>
</reference>
<accession>A0A2T3Z3R7</accession>
<keyword evidence="2" id="KW-1185">Reference proteome</keyword>
<dbReference type="Proteomes" id="UP000240493">
    <property type="component" value="Unassembled WGS sequence"/>
</dbReference>